<dbReference type="Pfam" id="PF01926">
    <property type="entry name" value="MMR_HSR1"/>
    <property type="match status" value="1"/>
</dbReference>
<sequence>MKKINDQLEKELLIALVGEVNAGKSSTINRIIGKEVASTNPQPGETVSVDPYNIEGLEKIKFMDTPGLNDPNDENPRKTIDFIDKADIVLFFTNAAGTVFSDSEREKFQAIEKHNKNILLVLNKIDAAEGIDSLVQFIKEQTGSKYEVLPISSRTGENMDKLKASILSILKKRGKDLLFAKSMKDKSQTANRWIAGAGVSAGGIGALPIPGSDMIPLTALQVGLILKLAALYDKPMSKDTAKELIIVTTTRTIGQTVYRQIIKLVPGAGSIAGGIVASSLTLALGYGVKHAFENNIPISFDYIIEQFKKLKNRKNFKKE</sequence>
<dbReference type="InterPro" id="IPR006073">
    <property type="entry name" value="GTP-bd"/>
</dbReference>
<name>A0ABY9KYY4_9BACI</name>
<protein>
    <submittedName>
        <fullName evidence="4">GTP-binding protein</fullName>
    </submittedName>
</protein>
<dbReference type="PANTHER" id="PTHR42714">
    <property type="entry name" value="TRNA MODIFICATION GTPASE GTPBP3"/>
    <property type="match status" value="1"/>
</dbReference>
<proteinExistence type="predicted"/>
<dbReference type="Proteomes" id="UP001180087">
    <property type="component" value="Chromosome"/>
</dbReference>
<gene>
    <name evidence="4" type="ORF">QR721_12720</name>
</gene>
<keyword evidence="2" id="KW-0342">GTP-binding</keyword>
<dbReference type="NCBIfam" id="TIGR00231">
    <property type="entry name" value="small_GTP"/>
    <property type="match status" value="1"/>
</dbReference>
<evidence type="ECO:0000256" key="2">
    <source>
        <dbReference type="ARBA" id="ARBA00023134"/>
    </source>
</evidence>
<dbReference type="RefSeq" id="WP_348029846.1">
    <property type="nucleotide sequence ID" value="NZ_CP129113.1"/>
</dbReference>
<feature type="domain" description="G" evidence="3">
    <location>
        <begin position="14"/>
        <end position="124"/>
    </location>
</feature>
<accession>A0ABY9KYY4</accession>
<reference evidence="4" key="1">
    <citation type="submission" date="2023-06" db="EMBL/GenBank/DDBJ databases">
        <title>A Treasure from Seagulls: Isolation and Description of Aciduricobacillus qingdaonensis gen. nov., sp. nov., a Rare Obligately Uric Acid-utilizing Member in the Family Bacillaceae.</title>
        <authorList>
            <person name="Liu W."/>
            <person name="Wang B."/>
        </authorList>
    </citation>
    <scope>NUCLEOTIDE SEQUENCE</scope>
    <source>
        <strain evidence="4">44XB</strain>
    </source>
</reference>
<keyword evidence="5" id="KW-1185">Reference proteome</keyword>
<dbReference type="PANTHER" id="PTHR42714:SF2">
    <property type="entry name" value="TRNA MODIFICATION GTPASE GTPBP3, MITOCHONDRIAL"/>
    <property type="match status" value="1"/>
</dbReference>
<keyword evidence="1" id="KW-0547">Nucleotide-binding</keyword>
<dbReference type="CDD" id="cd00880">
    <property type="entry name" value="Era_like"/>
    <property type="match status" value="1"/>
</dbReference>
<evidence type="ECO:0000313" key="5">
    <source>
        <dbReference type="Proteomes" id="UP001180087"/>
    </source>
</evidence>
<evidence type="ECO:0000259" key="3">
    <source>
        <dbReference type="Pfam" id="PF01926"/>
    </source>
</evidence>
<dbReference type="InterPro" id="IPR027417">
    <property type="entry name" value="P-loop_NTPase"/>
</dbReference>
<evidence type="ECO:0000256" key="1">
    <source>
        <dbReference type="ARBA" id="ARBA00022741"/>
    </source>
</evidence>
<dbReference type="Gene3D" id="3.40.50.300">
    <property type="entry name" value="P-loop containing nucleotide triphosphate hydrolases"/>
    <property type="match status" value="1"/>
</dbReference>
<dbReference type="EMBL" id="CP129113">
    <property type="protein sequence ID" value="WLV26064.1"/>
    <property type="molecule type" value="Genomic_DNA"/>
</dbReference>
<organism evidence="4 5">
    <name type="scientific">Aciduricibacillus chroicocephali</name>
    <dbReference type="NCBI Taxonomy" id="3054939"/>
    <lineage>
        <taxon>Bacteria</taxon>
        <taxon>Bacillati</taxon>
        <taxon>Bacillota</taxon>
        <taxon>Bacilli</taxon>
        <taxon>Bacillales</taxon>
        <taxon>Bacillaceae</taxon>
        <taxon>Aciduricibacillus</taxon>
    </lineage>
</organism>
<dbReference type="SUPFAM" id="SSF52540">
    <property type="entry name" value="P-loop containing nucleoside triphosphate hydrolases"/>
    <property type="match status" value="1"/>
</dbReference>
<evidence type="ECO:0000313" key="4">
    <source>
        <dbReference type="EMBL" id="WLV26064.1"/>
    </source>
</evidence>
<dbReference type="InterPro" id="IPR005225">
    <property type="entry name" value="Small_GTP-bd"/>
</dbReference>